<dbReference type="GO" id="GO:0008312">
    <property type="term" value="F:7S RNA binding"/>
    <property type="evidence" value="ECO:0007669"/>
    <property type="project" value="InterPro"/>
</dbReference>
<dbReference type="PIRSF" id="PIRSF038922">
    <property type="entry name" value="SRP72"/>
    <property type="match status" value="1"/>
</dbReference>
<dbReference type="InterPro" id="IPR013699">
    <property type="entry name" value="Signal_recog_part_SRP72_RNA-bd"/>
</dbReference>
<dbReference type="OrthoDB" id="5421607at2759"/>
<organism evidence="13 14">
    <name type="scientific">Lepidopterella palustris CBS 459.81</name>
    <dbReference type="NCBI Taxonomy" id="1314670"/>
    <lineage>
        <taxon>Eukaryota</taxon>
        <taxon>Fungi</taxon>
        <taxon>Dikarya</taxon>
        <taxon>Ascomycota</taxon>
        <taxon>Pezizomycotina</taxon>
        <taxon>Dothideomycetes</taxon>
        <taxon>Pleosporomycetidae</taxon>
        <taxon>Mytilinidiales</taxon>
        <taxon>Argynnaceae</taxon>
        <taxon>Lepidopterella</taxon>
    </lineage>
</organism>
<evidence type="ECO:0000256" key="1">
    <source>
        <dbReference type="ARBA" id="ARBA00004240"/>
    </source>
</evidence>
<keyword evidence="14" id="KW-1185">Reference proteome</keyword>
<dbReference type="GO" id="GO:0006614">
    <property type="term" value="P:SRP-dependent cotranslational protein targeting to membrane"/>
    <property type="evidence" value="ECO:0007669"/>
    <property type="project" value="UniProtKB-UniRule"/>
</dbReference>
<feature type="compositionally biased region" description="Basic and acidic residues" evidence="11">
    <location>
        <begin position="578"/>
        <end position="601"/>
    </location>
</feature>
<evidence type="ECO:0000313" key="14">
    <source>
        <dbReference type="Proteomes" id="UP000250266"/>
    </source>
</evidence>
<keyword evidence="6" id="KW-0256">Endoplasmic reticulum</keyword>
<protein>
    <recommendedName>
        <fullName evidence="4 9">Signal recognition particle subunit SRP72</fullName>
    </recommendedName>
</protein>
<gene>
    <name evidence="13" type="ORF">K432DRAFT_379407</name>
</gene>
<proteinExistence type="inferred from homology"/>
<comment type="similarity">
    <text evidence="3 9">Belongs to the SRP72 family.</text>
</comment>
<keyword evidence="8 9" id="KW-0687">Ribonucleoprotein</keyword>
<dbReference type="InterPro" id="IPR026270">
    <property type="entry name" value="SRP72"/>
</dbReference>
<dbReference type="SUPFAM" id="SSF48452">
    <property type="entry name" value="TPR-like"/>
    <property type="match status" value="1"/>
</dbReference>
<evidence type="ECO:0000256" key="11">
    <source>
        <dbReference type="SAM" id="MobiDB-lite"/>
    </source>
</evidence>
<feature type="compositionally biased region" description="Basic residues" evidence="11">
    <location>
        <begin position="643"/>
        <end position="655"/>
    </location>
</feature>
<dbReference type="GO" id="GO:0043022">
    <property type="term" value="F:ribosome binding"/>
    <property type="evidence" value="ECO:0007669"/>
    <property type="project" value="TreeGrafter"/>
</dbReference>
<dbReference type="InterPro" id="IPR011990">
    <property type="entry name" value="TPR-like_helical_dom_sf"/>
</dbReference>
<dbReference type="Gene3D" id="1.25.40.10">
    <property type="entry name" value="Tetratricopeptide repeat domain"/>
    <property type="match status" value="1"/>
</dbReference>
<evidence type="ECO:0000256" key="5">
    <source>
        <dbReference type="ARBA" id="ARBA00022490"/>
    </source>
</evidence>
<dbReference type="GO" id="GO:0005786">
    <property type="term" value="C:signal recognition particle, endoplasmic reticulum targeting"/>
    <property type="evidence" value="ECO:0007669"/>
    <property type="project" value="UniProtKB-UniRule"/>
</dbReference>
<dbReference type="FunFam" id="1.25.40.10:FF:000512">
    <property type="entry name" value="Signal recognition particle subunit SRP72"/>
    <property type="match status" value="1"/>
</dbReference>
<dbReference type="EMBL" id="KV744858">
    <property type="protein sequence ID" value="OCK83547.1"/>
    <property type="molecule type" value="Genomic_DNA"/>
</dbReference>
<dbReference type="AlphaFoldDB" id="A0A8E2EGH1"/>
<keyword evidence="10" id="KW-0175">Coiled coil</keyword>
<evidence type="ECO:0000256" key="7">
    <source>
        <dbReference type="ARBA" id="ARBA00023135"/>
    </source>
</evidence>
<keyword evidence="7 9" id="KW-0733">Signal recognition particle</keyword>
<evidence type="ECO:0000256" key="2">
    <source>
        <dbReference type="ARBA" id="ARBA00004496"/>
    </source>
</evidence>
<comment type="subcellular location">
    <subcellularLocation>
        <location evidence="2 9">Cytoplasm</location>
    </subcellularLocation>
    <subcellularLocation>
        <location evidence="1">Endoplasmic reticulum</location>
    </subcellularLocation>
</comment>
<feature type="compositionally biased region" description="Basic residues" evidence="11">
    <location>
        <begin position="602"/>
        <end position="611"/>
    </location>
</feature>
<evidence type="ECO:0000259" key="12">
    <source>
        <dbReference type="Pfam" id="PF08492"/>
    </source>
</evidence>
<accession>A0A8E2EGH1</accession>
<feature type="compositionally biased region" description="Basic and acidic residues" evidence="11">
    <location>
        <begin position="621"/>
        <end position="631"/>
    </location>
</feature>
<dbReference type="Pfam" id="PF17004">
    <property type="entry name" value="SRP_TPR_like"/>
    <property type="match status" value="1"/>
</dbReference>
<evidence type="ECO:0000313" key="13">
    <source>
        <dbReference type="EMBL" id="OCK83547.1"/>
    </source>
</evidence>
<evidence type="ECO:0000256" key="4">
    <source>
        <dbReference type="ARBA" id="ARBA00018350"/>
    </source>
</evidence>
<dbReference type="PANTHER" id="PTHR14094">
    <property type="entry name" value="SIGNAL RECOGNITION PARTICLE 72"/>
    <property type="match status" value="1"/>
</dbReference>
<evidence type="ECO:0000256" key="3">
    <source>
        <dbReference type="ARBA" id="ARBA00007676"/>
    </source>
</evidence>
<comment type="function">
    <text evidence="9">Component of the signal recognition particle (SRP) complex, a ribonucleoprotein complex that mediates the cotranslational targeting of secretory and membrane proteins to the endoplasmic reticulum (ER).</text>
</comment>
<evidence type="ECO:0000256" key="9">
    <source>
        <dbReference type="PIRNR" id="PIRNR038922"/>
    </source>
</evidence>
<feature type="domain" description="Signal recognition particle SRP72 subunit RNA-binding" evidence="12">
    <location>
        <begin position="557"/>
        <end position="604"/>
    </location>
</feature>
<dbReference type="Proteomes" id="UP000250266">
    <property type="component" value="Unassembled WGS sequence"/>
</dbReference>
<sequence>MAATKSAATNSLSALLRQTTLDDHEEFLKAANAELKKSKTDLEAQHVKVVALLNLERYDDVLKLFEDGGDGLKERAKLEYAYALYRAGRPDEAVNIAENTESGGRGMKHVLAQAAYRAENFEQAAEVYRQLSGKRAAMENEVNDLIINSGAVDAQLEWAGLGHLAHKKKPMKEDMEAFETAYNAACGSISRGELGQGEVLLQRSKDLCNALEDLTEVEKMAELLPIIVQQIYVLIQLGKIDEAVKLCTDLPFAEIRELSTRHLAYVNSIAASKFHPNPYLAHRLFHSTPKPPNTDQHFSFQSAILRQNEYVLELLSQKYTGLANSTETYILSQLYPTTSATTNSIAVLNAAANAHNATGKAALKAILPIFEKRPNDVGVLLTIIHLYILTNNHGAAVSLLESFFERLDEGGTESELDVRFAPGLIGTLVSLYSLQGRKSHSRSELAKAANYWSQHESRNVPKALLKAAGTALLEGHTPEDLSKAAEIFASLHEQDPTDPTAIAGLVAAYATTNPSKLNSQLIDSLPPVSRLVSKIEAAALEDAGVAIPLAIATIENKKRPAADKVKPAKAKKVRTSRMPKDFDPQKKMDPERWLPMRDRSYYRPKGRKGKQRVAGLTQGGEVKEEKEKVAEIKTGGAGGGGQAKKKKGKGKGKGW</sequence>
<dbReference type="Pfam" id="PF08492">
    <property type="entry name" value="SRP72"/>
    <property type="match status" value="1"/>
</dbReference>
<feature type="region of interest" description="Disordered" evidence="11">
    <location>
        <begin position="561"/>
        <end position="655"/>
    </location>
</feature>
<evidence type="ECO:0000256" key="10">
    <source>
        <dbReference type="SAM" id="Coils"/>
    </source>
</evidence>
<reference evidence="13 14" key="1">
    <citation type="journal article" date="2016" name="Nat. Commun.">
        <title>Ectomycorrhizal ecology is imprinted in the genome of the dominant symbiotic fungus Cenococcum geophilum.</title>
        <authorList>
            <consortium name="DOE Joint Genome Institute"/>
            <person name="Peter M."/>
            <person name="Kohler A."/>
            <person name="Ohm R.A."/>
            <person name="Kuo A."/>
            <person name="Krutzmann J."/>
            <person name="Morin E."/>
            <person name="Arend M."/>
            <person name="Barry K.W."/>
            <person name="Binder M."/>
            <person name="Choi C."/>
            <person name="Clum A."/>
            <person name="Copeland A."/>
            <person name="Grisel N."/>
            <person name="Haridas S."/>
            <person name="Kipfer T."/>
            <person name="LaButti K."/>
            <person name="Lindquist E."/>
            <person name="Lipzen A."/>
            <person name="Maire R."/>
            <person name="Meier B."/>
            <person name="Mihaltcheva S."/>
            <person name="Molinier V."/>
            <person name="Murat C."/>
            <person name="Poggeler S."/>
            <person name="Quandt C.A."/>
            <person name="Sperisen C."/>
            <person name="Tritt A."/>
            <person name="Tisserant E."/>
            <person name="Crous P.W."/>
            <person name="Henrissat B."/>
            <person name="Nehls U."/>
            <person name="Egli S."/>
            <person name="Spatafora J.W."/>
            <person name="Grigoriev I.V."/>
            <person name="Martin F.M."/>
        </authorList>
    </citation>
    <scope>NUCLEOTIDE SEQUENCE [LARGE SCALE GENOMIC DNA]</scope>
    <source>
        <strain evidence="13 14">CBS 459.81</strain>
    </source>
</reference>
<feature type="coiled-coil region" evidence="10">
    <location>
        <begin position="121"/>
        <end position="148"/>
    </location>
</feature>
<name>A0A8E2EGH1_9PEZI</name>
<evidence type="ECO:0000256" key="8">
    <source>
        <dbReference type="ARBA" id="ARBA00023274"/>
    </source>
</evidence>
<feature type="compositionally biased region" description="Basic residues" evidence="11">
    <location>
        <begin position="567"/>
        <end position="577"/>
    </location>
</feature>
<keyword evidence="5 9" id="KW-0963">Cytoplasm</keyword>
<evidence type="ECO:0000256" key="6">
    <source>
        <dbReference type="ARBA" id="ARBA00022824"/>
    </source>
</evidence>
<dbReference type="PANTHER" id="PTHR14094:SF9">
    <property type="entry name" value="SIGNAL RECOGNITION PARTICLE SUBUNIT SRP72"/>
    <property type="match status" value="1"/>
</dbReference>
<dbReference type="GO" id="GO:0005783">
    <property type="term" value="C:endoplasmic reticulum"/>
    <property type="evidence" value="ECO:0007669"/>
    <property type="project" value="UniProtKB-SubCell"/>
</dbReference>
<dbReference type="InterPro" id="IPR031545">
    <property type="entry name" value="SRP72_TPR-like"/>
</dbReference>